<dbReference type="PROSITE" id="PS51475">
    <property type="entry name" value="PROTEASOME_ALPHA_2"/>
    <property type="match status" value="1"/>
</dbReference>
<dbReference type="InterPro" id="IPR029055">
    <property type="entry name" value="Ntn_hydrolases_N"/>
</dbReference>
<proteinExistence type="evidence at transcript level"/>
<evidence type="ECO:0000313" key="4">
    <source>
        <dbReference type="EMBL" id="ANM86164.1"/>
    </source>
</evidence>
<dbReference type="InterPro" id="IPR023332">
    <property type="entry name" value="Proteasome_alpha-type"/>
</dbReference>
<evidence type="ECO:0000259" key="3">
    <source>
        <dbReference type="SMART" id="SM00948"/>
    </source>
</evidence>
<dbReference type="Pfam" id="PF00227">
    <property type="entry name" value="Proteasome"/>
    <property type="match status" value="1"/>
</dbReference>
<dbReference type="GO" id="GO:0006511">
    <property type="term" value="P:ubiquitin-dependent protein catabolic process"/>
    <property type="evidence" value="ECO:0007669"/>
    <property type="project" value="InterPro"/>
</dbReference>
<evidence type="ECO:0000256" key="2">
    <source>
        <dbReference type="PROSITE-ProRule" id="PRU00808"/>
    </source>
</evidence>
<dbReference type="Pfam" id="PF10584">
    <property type="entry name" value="Proteasome_A_N"/>
    <property type="match status" value="1"/>
</dbReference>
<dbReference type="InterPro" id="IPR001353">
    <property type="entry name" value="Proteasome_sua/b"/>
</dbReference>
<protein>
    <submittedName>
        <fullName evidence="4">Proteasome subunit alpha type-6-A</fullName>
    </submittedName>
</protein>
<sequence>MSRGSSTGYDTRISIFSPEGRLYQIEYTFKAVKSAGFTSVAVRGVDSVCVVTQKKVPEVLMKEDSVRHLFSVTPQIGCCLTGLQADCRMILSHLRNDAHEFEYEHGFDIPVGVLAQKLADHAQVFTQRAGKRPLAVSTILLGIDEEVGPQLFKVDPSGQTLGFHATAAGQKDTEAMNFLEKKMRRKKEDDGSRLVRSISDAGLSLGETGLCAEDSIMLALGALQEVTGSDLKETEVEVGVCHVDEPVFRTWNVEEIDRILTAMAEKE</sequence>
<dbReference type="Gene3D" id="3.60.20.10">
    <property type="entry name" value="Glutamine Phosphoribosylpyrophosphate, subunit 1, domain 1"/>
    <property type="match status" value="1"/>
</dbReference>
<dbReference type="InterPro" id="IPR050115">
    <property type="entry name" value="Proteasome_alpha"/>
</dbReference>
<comment type="similarity">
    <text evidence="2">Belongs to the peptidase T1A family.</text>
</comment>
<gene>
    <name evidence="4" type="primary">psma-G</name>
</gene>
<dbReference type="SMART" id="SM00948">
    <property type="entry name" value="Proteasome_A_N"/>
    <property type="match status" value="1"/>
</dbReference>
<feature type="domain" description="Proteasome alpha-type subunits" evidence="3">
    <location>
        <begin position="9"/>
        <end position="31"/>
    </location>
</feature>
<dbReference type="EMBL" id="KX235435">
    <property type="protein sequence ID" value="ANM86164.1"/>
    <property type="molecule type" value="mRNA"/>
</dbReference>
<name>A0A192ZHI6_9EUKA</name>
<dbReference type="SUPFAM" id="SSF56235">
    <property type="entry name" value="N-terminal nucleophile aminohydrolases (Ntn hydrolases)"/>
    <property type="match status" value="1"/>
</dbReference>
<dbReference type="PANTHER" id="PTHR11599">
    <property type="entry name" value="PROTEASOME SUBUNIT ALPHA/BETA"/>
    <property type="match status" value="1"/>
</dbReference>
<dbReference type="AlphaFoldDB" id="A0A192ZHI6"/>
<keyword evidence="1 2" id="KW-0647">Proteasome</keyword>
<organism evidence="4">
    <name type="scientific">Stygiella incarcerata</name>
    <dbReference type="NCBI Taxonomy" id="1712417"/>
    <lineage>
        <taxon>Eukaryota</taxon>
        <taxon>Discoba</taxon>
        <taxon>Jakobida</taxon>
        <taxon>Andalucina</taxon>
        <taxon>Stygiellidae</taxon>
        <taxon>Stygiella</taxon>
    </lineage>
</organism>
<dbReference type="InterPro" id="IPR000426">
    <property type="entry name" value="Proteasome_asu_N"/>
</dbReference>
<accession>A0A192ZHI6</accession>
<dbReference type="GO" id="GO:0019773">
    <property type="term" value="C:proteasome core complex, alpha-subunit complex"/>
    <property type="evidence" value="ECO:0007669"/>
    <property type="project" value="UniProtKB-UniRule"/>
</dbReference>
<reference evidence="4" key="1">
    <citation type="submission" date="2016-05" db="EMBL/GenBank/DDBJ databases">
        <title>Novel hydrogenosomes in the microaerophilic jakobid Stygiella incarcerata.</title>
        <authorList>
            <person name="Leger M.M."/>
            <person name="Eme L."/>
            <person name="Hug L.A."/>
            <person name="Roger A.J."/>
        </authorList>
    </citation>
    <scope>NUCLEOTIDE SEQUENCE</scope>
</reference>
<evidence type="ECO:0000256" key="1">
    <source>
        <dbReference type="ARBA" id="ARBA00022942"/>
    </source>
</evidence>